<evidence type="ECO:0000256" key="2">
    <source>
        <dbReference type="ARBA" id="ARBA00022840"/>
    </source>
</evidence>
<dbReference type="SMART" id="SM00534">
    <property type="entry name" value="MUTSac"/>
    <property type="match status" value="1"/>
</dbReference>
<dbReference type="PANTHER" id="PTHR11361">
    <property type="entry name" value="DNA MISMATCH REPAIR PROTEIN MUTS FAMILY MEMBER"/>
    <property type="match status" value="1"/>
</dbReference>
<dbReference type="Gene3D" id="3.40.50.300">
    <property type="entry name" value="P-loop containing nucleotide triphosphate hydrolases"/>
    <property type="match status" value="1"/>
</dbReference>
<evidence type="ECO:0000256" key="1">
    <source>
        <dbReference type="ARBA" id="ARBA00022741"/>
    </source>
</evidence>
<evidence type="ECO:0000313" key="7">
    <source>
        <dbReference type="Proteomes" id="UP000664048"/>
    </source>
</evidence>
<dbReference type="EMBL" id="JAGEMX010000009">
    <property type="protein sequence ID" value="MBO1832973.1"/>
    <property type="molecule type" value="Genomic_DNA"/>
</dbReference>
<dbReference type="InterPro" id="IPR045076">
    <property type="entry name" value="MutS"/>
</dbReference>
<protein>
    <submittedName>
        <fullName evidence="6">DNA mismatch repair protein MutS</fullName>
    </submittedName>
</protein>
<dbReference type="InterPro" id="IPR027417">
    <property type="entry name" value="P-loop_NTPase"/>
</dbReference>
<comment type="caution">
    <text evidence="6">The sequence shown here is derived from an EMBL/GenBank/DDBJ whole genome shotgun (WGS) entry which is preliminary data.</text>
</comment>
<evidence type="ECO:0000256" key="3">
    <source>
        <dbReference type="ARBA" id="ARBA00023125"/>
    </source>
</evidence>
<dbReference type="Proteomes" id="UP000664048">
    <property type="component" value="Unassembled WGS sequence"/>
</dbReference>
<gene>
    <name evidence="6" type="ORF">J4M89_26655</name>
</gene>
<reference evidence="6 7" key="1">
    <citation type="submission" date="2021-03" db="EMBL/GenBank/DDBJ databases">
        <title>Clinical course, treatment and visual outcome of an outbreak of Burkholderia contaminans endophthalmitis following cataract surgery.</title>
        <authorList>
            <person name="Lind C."/>
            <person name="Olsen K."/>
            <person name="Angelsen N.K."/>
            <person name="Krefting E.A."/>
            <person name="Fossen K."/>
            <person name="Gravningen K."/>
            <person name="Depoorter E."/>
            <person name="Vandamme P."/>
            <person name="Bertelsen G."/>
        </authorList>
    </citation>
    <scope>NUCLEOTIDE SEQUENCE [LARGE SCALE GENOMIC DNA]</scope>
    <source>
        <strain evidence="6 7">51242556</strain>
    </source>
</reference>
<dbReference type="PANTHER" id="PTHR11361:SF34">
    <property type="entry name" value="DNA MISMATCH REPAIR PROTEIN MSH1, MITOCHONDRIAL"/>
    <property type="match status" value="1"/>
</dbReference>
<feature type="domain" description="DNA mismatch repair proteins mutS family" evidence="5">
    <location>
        <begin position="410"/>
        <end position="590"/>
    </location>
</feature>
<organism evidence="6 7">
    <name type="scientific">Burkholderia contaminans</name>
    <dbReference type="NCBI Taxonomy" id="488447"/>
    <lineage>
        <taxon>Bacteria</taxon>
        <taxon>Pseudomonadati</taxon>
        <taxon>Pseudomonadota</taxon>
        <taxon>Betaproteobacteria</taxon>
        <taxon>Burkholderiales</taxon>
        <taxon>Burkholderiaceae</taxon>
        <taxon>Burkholderia</taxon>
        <taxon>Burkholderia cepacia complex</taxon>
    </lineage>
</organism>
<dbReference type="Pfam" id="PF00488">
    <property type="entry name" value="MutS_V"/>
    <property type="match status" value="1"/>
</dbReference>
<evidence type="ECO:0000256" key="4">
    <source>
        <dbReference type="SAM" id="MobiDB-lite"/>
    </source>
</evidence>
<evidence type="ECO:0000313" key="6">
    <source>
        <dbReference type="EMBL" id="MBO1832973.1"/>
    </source>
</evidence>
<name>A0ABS3PL45_9BURK</name>
<accession>A0ABS3PL45</accession>
<dbReference type="InterPro" id="IPR000432">
    <property type="entry name" value="DNA_mismatch_repair_MutS_C"/>
</dbReference>
<dbReference type="SUPFAM" id="SSF52540">
    <property type="entry name" value="P-loop containing nucleoside triphosphate hydrolases"/>
    <property type="match status" value="1"/>
</dbReference>
<proteinExistence type="predicted"/>
<keyword evidence="1" id="KW-0547">Nucleotide-binding</keyword>
<keyword evidence="3" id="KW-0238">DNA-binding</keyword>
<keyword evidence="7" id="KW-1185">Reference proteome</keyword>
<evidence type="ECO:0000259" key="5">
    <source>
        <dbReference type="SMART" id="SM00534"/>
    </source>
</evidence>
<sequence>MPRRSHRPRLEPRRWHSSRQPPFGANDAYRPGNGHCGRAHGSRAPYLCLATWWRFPVRYPVAMRSRGVRRARERRAEGATMAFHSILFETPGDGPPPVQPGEPEFFQDLNLNQFVKDATTGFEEYDLGPFFCVELHRESAVAYRQAVMRDLDDDDVLLCVQAFAAAMRKVRACVGEAERLYYVRQKQWWFHAATAVYCQAVKVFSAGLLDGRPRSGGLTAFSAWLADYVASDAFAMLERDIDAVRTALESVRYCYRVHGNAVTVFNFDGESDYGAYILEIFDRFKQGAVKDHSVEFRDWPEMNHVEAQVLDCVAELQPDPFARLTEFRTRHEHFLDETIAAFDREIEFYLAFRRYMQPCRDAGLPFSYPSVSATSKTIRCESTYDIVLAHKLSADKIGVVCNDLRLDGPERIFVVSGPNNGGKTTFARTFGQLHYLAKLGLPVPGKQAQLFLCDRIFTHFEREENTLDLRGKLQDDLMRIHAILAKATSKSIVLVNEIFSSTTLSDSLFLCRRIIGELIERDSLGVCVTFIEELARLGPQTVSMVSEISANNPSARTFRVRRRPADGRAYAVSVAEQYGLTYERIKERLAS</sequence>
<feature type="region of interest" description="Disordered" evidence="4">
    <location>
        <begin position="1"/>
        <end position="29"/>
    </location>
</feature>
<keyword evidence="2" id="KW-0067">ATP-binding</keyword>